<evidence type="ECO:0000259" key="7">
    <source>
        <dbReference type="Pfam" id="PF04998"/>
    </source>
</evidence>
<evidence type="ECO:0000256" key="1">
    <source>
        <dbReference type="ARBA" id="ARBA00012418"/>
    </source>
</evidence>
<feature type="domain" description="RNA polymerase Rpb1" evidence="7">
    <location>
        <begin position="27"/>
        <end position="183"/>
    </location>
</feature>
<evidence type="ECO:0000256" key="3">
    <source>
        <dbReference type="ARBA" id="ARBA00022679"/>
    </source>
</evidence>
<comment type="catalytic activity">
    <reaction evidence="6">
        <text>RNA(n) + a ribonucleoside 5'-triphosphate = RNA(n+1) + diphosphate</text>
        <dbReference type="Rhea" id="RHEA:21248"/>
        <dbReference type="Rhea" id="RHEA-COMP:14527"/>
        <dbReference type="Rhea" id="RHEA-COMP:17342"/>
        <dbReference type="ChEBI" id="CHEBI:33019"/>
        <dbReference type="ChEBI" id="CHEBI:61557"/>
        <dbReference type="ChEBI" id="CHEBI:140395"/>
        <dbReference type="EC" id="2.7.7.6"/>
    </reaction>
</comment>
<keyword evidence="4" id="KW-0548">Nucleotidyltransferase</keyword>
<protein>
    <recommendedName>
        <fullName evidence="1">DNA-directed RNA polymerase</fullName>
        <ecNumber evidence="1">2.7.7.6</ecNumber>
    </recommendedName>
</protein>
<dbReference type="GO" id="GO:0003899">
    <property type="term" value="F:DNA-directed RNA polymerase activity"/>
    <property type="evidence" value="ECO:0007669"/>
    <property type="project" value="UniProtKB-EC"/>
</dbReference>
<dbReference type="PANTHER" id="PTHR19376:SF54">
    <property type="entry name" value="DNA-DIRECTED RNA POLYMERASE SUBUNIT BETA"/>
    <property type="match status" value="1"/>
</dbReference>
<keyword evidence="2" id="KW-0240">DNA-directed RNA polymerase</keyword>
<dbReference type="GO" id="GO:0003677">
    <property type="term" value="F:DNA binding"/>
    <property type="evidence" value="ECO:0007669"/>
    <property type="project" value="InterPro"/>
</dbReference>
<comment type="caution">
    <text evidence="8">The sequence shown here is derived from an EMBL/GenBank/DDBJ whole genome shotgun (WGS) entry which is preliminary data.</text>
</comment>
<reference evidence="8" key="1">
    <citation type="journal article" date="2014" name="Front. Microbiol.">
        <title>High frequency of phylogenetically diverse reductive dehalogenase-homologous genes in deep subseafloor sedimentary metagenomes.</title>
        <authorList>
            <person name="Kawai M."/>
            <person name="Futagami T."/>
            <person name="Toyoda A."/>
            <person name="Takaki Y."/>
            <person name="Nishi S."/>
            <person name="Hori S."/>
            <person name="Arai W."/>
            <person name="Tsubouchi T."/>
            <person name="Morono Y."/>
            <person name="Uchiyama I."/>
            <person name="Ito T."/>
            <person name="Fujiyama A."/>
            <person name="Inagaki F."/>
            <person name="Takami H."/>
        </authorList>
    </citation>
    <scope>NUCLEOTIDE SEQUENCE</scope>
    <source>
        <strain evidence="8">Expedition CK06-06</strain>
    </source>
</reference>
<proteinExistence type="predicted"/>
<accession>X0ZDE1</accession>
<dbReference type="EC" id="2.7.7.6" evidence="1"/>
<evidence type="ECO:0000256" key="5">
    <source>
        <dbReference type="ARBA" id="ARBA00023163"/>
    </source>
</evidence>
<dbReference type="Pfam" id="PF04998">
    <property type="entry name" value="RNA_pol_Rpb1_5"/>
    <property type="match status" value="1"/>
</dbReference>
<dbReference type="SUPFAM" id="SSF64484">
    <property type="entry name" value="beta and beta-prime subunits of DNA dependent RNA-polymerase"/>
    <property type="match status" value="1"/>
</dbReference>
<dbReference type="EMBL" id="BART01008804">
    <property type="protein sequence ID" value="GAG58353.1"/>
    <property type="molecule type" value="Genomic_DNA"/>
</dbReference>
<evidence type="ECO:0000313" key="8">
    <source>
        <dbReference type="EMBL" id="GAG58353.1"/>
    </source>
</evidence>
<evidence type="ECO:0000256" key="6">
    <source>
        <dbReference type="ARBA" id="ARBA00048552"/>
    </source>
</evidence>
<dbReference type="PANTHER" id="PTHR19376">
    <property type="entry name" value="DNA-DIRECTED RNA POLYMERASE"/>
    <property type="match status" value="1"/>
</dbReference>
<keyword evidence="5" id="KW-0804">Transcription</keyword>
<dbReference type="AlphaFoldDB" id="X0ZDE1"/>
<dbReference type="InterPro" id="IPR045867">
    <property type="entry name" value="DNA-dir_RpoC_beta_prime"/>
</dbReference>
<sequence>HYFYPISGGRLRGRVSEEPIRSSFKEGLTAPEYFMSTGGGRKGLVNTALKTAYAGYLTRKLVAAAQNLIIIESDCQTIDGLTMRSLVEEGKIVEPVGKRIVGRVTVSPVLDPSKNEVIVGSNEEITKKIAGEIDAAGILEVKIRSPLTCQTKWGLCQRCYGWDLSSHRIVSLGEAVGVIAAQSHQYIFPLH</sequence>
<evidence type="ECO:0000256" key="2">
    <source>
        <dbReference type="ARBA" id="ARBA00022478"/>
    </source>
</evidence>
<keyword evidence="3" id="KW-0808">Transferase</keyword>
<dbReference type="InterPro" id="IPR007081">
    <property type="entry name" value="RNA_pol_Rpb1_5"/>
</dbReference>
<gene>
    <name evidence="8" type="ORF">S01H4_19704</name>
</gene>
<dbReference type="GO" id="GO:0006351">
    <property type="term" value="P:DNA-templated transcription"/>
    <property type="evidence" value="ECO:0007669"/>
    <property type="project" value="InterPro"/>
</dbReference>
<evidence type="ECO:0000256" key="4">
    <source>
        <dbReference type="ARBA" id="ARBA00022695"/>
    </source>
</evidence>
<dbReference type="Gene3D" id="6.10.250.2940">
    <property type="match status" value="1"/>
</dbReference>
<feature type="non-terminal residue" evidence="8">
    <location>
        <position position="1"/>
    </location>
</feature>
<name>X0ZDE1_9ZZZZ</name>
<organism evidence="8">
    <name type="scientific">marine sediment metagenome</name>
    <dbReference type="NCBI Taxonomy" id="412755"/>
    <lineage>
        <taxon>unclassified sequences</taxon>
        <taxon>metagenomes</taxon>
        <taxon>ecological metagenomes</taxon>
    </lineage>
</organism>
<dbReference type="GO" id="GO:0000428">
    <property type="term" value="C:DNA-directed RNA polymerase complex"/>
    <property type="evidence" value="ECO:0007669"/>
    <property type="project" value="UniProtKB-KW"/>
</dbReference>